<evidence type="ECO:0000313" key="1">
    <source>
        <dbReference type="EMBL" id="VFQ43573.1"/>
    </source>
</evidence>
<accession>A0A4U8YQR0</accession>
<protein>
    <recommendedName>
        <fullName evidence="3">Zinc ribbon domain-containing protein</fullName>
    </recommendedName>
</protein>
<dbReference type="Proteomes" id="UP000507962">
    <property type="component" value="Unassembled WGS sequence"/>
</dbReference>
<evidence type="ECO:0008006" key="3">
    <source>
        <dbReference type="Google" id="ProtNLM"/>
    </source>
</evidence>
<dbReference type="AlphaFoldDB" id="A0A4U8YQR0"/>
<evidence type="ECO:0000313" key="2">
    <source>
        <dbReference type="Proteomes" id="UP000507962"/>
    </source>
</evidence>
<reference evidence="1 2" key="1">
    <citation type="submission" date="2019-03" db="EMBL/GenBank/DDBJ databases">
        <authorList>
            <person name="Nijsse B."/>
        </authorList>
    </citation>
    <scope>NUCLEOTIDE SEQUENCE [LARGE SCALE GENOMIC DNA]</scope>
    <source>
        <strain evidence="1">Desulfoluna butyratoxydans MSL71</strain>
    </source>
</reference>
<gene>
    <name evidence="1" type="ORF">MSL71_12080</name>
</gene>
<proteinExistence type="predicted"/>
<dbReference type="EMBL" id="CAADHO010000002">
    <property type="protein sequence ID" value="VFQ43573.1"/>
    <property type="molecule type" value="Genomic_DNA"/>
</dbReference>
<organism evidence="1 2">
    <name type="scientific">Desulfoluna butyratoxydans</name>
    <dbReference type="NCBI Taxonomy" id="231438"/>
    <lineage>
        <taxon>Bacteria</taxon>
        <taxon>Pseudomonadati</taxon>
        <taxon>Thermodesulfobacteriota</taxon>
        <taxon>Desulfobacteria</taxon>
        <taxon>Desulfobacterales</taxon>
        <taxon>Desulfolunaceae</taxon>
        <taxon>Desulfoluna</taxon>
    </lineage>
</organism>
<name>A0A4U8YQR0_9BACT</name>
<keyword evidence="2" id="KW-1185">Reference proteome</keyword>
<sequence>MLVSSDTNWRACSQQRERENVMNIETREEALERVLALEKPKCPHCNQEMQIWEVPQITCGDGLGWGEPFLFICFNDECPLFKGGWDELMEQVGQVSSYRCMNYPGTDNFELLPVFSHMGGEGQIITDESMAQQAAQEQAIKSGFSILADCYVNHDLVQLLKMTLDPSEPGRVRLKAAEMLGDLADTEAIDPLRNTKFGMAKLQDAVNEAIKKIHARCFTRECPFCAEIIKKQAKICKHCNKEVAGQ</sequence>